<dbReference type="AlphaFoldDB" id="A0A644VRF7"/>
<feature type="region of interest" description="Disordered" evidence="3">
    <location>
        <begin position="1"/>
        <end position="44"/>
    </location>
</feature>
<proteinExistence type="inferred from homology"/>
<dbReference type="PANTHER" id="PTHR21237:SF23">
    <property type="entry name" value="GRPE PROTEIN HOMOLOG, MITOCHONDRIAL"/>
    <property type="match status" value="1"/>
</dbReference>
<dbReference type="InterPro" id="IPR009012">
    <property type="entry name" value="GrpE_head"/>
</dbReference>
<dbReference type="GO" id="GO:0000774">
    <property type="term" value="F:adenyl-nucleotide exchange factor activity"/>
    <property type="evidence" value="ECO:0007669"/>
    <property type="project" value="InterPro"/>
</dbReference>
<dbReference type="PANTHER" id="PTHR21237">
    <property type="entry name" value="GRPE PROTEIN"/>
    <property type="match status" value="1"/>
</dbReference>
<accession>A0A644VRF7</accession>
<feature type="compositionally biased region" description="Polar residues" evidence="3">
    <location>
        <begin position="25"/>
        <end position="44"/>
    </location>
</feature>
<dbReference type="PRINTS" id="PR00773">
    <property type="entry name" value="GRPEPROTEIN"/>
</dbReference>
<dbReference type="GO" id="GO:0051087">
    <property type="term" value="F:protein-folding chaperone binding"/>
    <property type="evidence" value="ECO:0007669"/>
    <property type="project" value="InterPro"/>
</dbReference>
<dbReference type="EMBL" id="VSSQ01000380">
    <property type="protein sequence ID" value="MPL93102.1"/>
    <property type="molecule type" value="Genomic_DNA"/>
</dbReference>
<sequence length="195" mass="22542">MIKRKKKMDKINNETMDNLKEDTATAETNLNEEINGPENDSNSEINKLEEMGKKLEEINDKYLRLYSDFENFRKRTSKERIEMIQYASEETIKGLLTIVDDYERAIEDLNSQENVPQTSKEGIILVYNKLMNFLTQKGVKTINAKGEMFDENLHEAVSQFPAENGSQKGLVIEELLKGYTMFDKVIRFSKVVVAI</sequence>
<evidence type="ECO:0000256" key="3">
    <source>
        <dbReference type="SAM" id="MobiDB-lite"/>
    </source>
</evidence>
<dbReference type="GO" id="GO:0051082">
    <property type="term" value="F:unfolded protein binding"/>
    <property type="evidence" value="ECO:0007669"/>
    <property type="project" value="TreeGrafter"/>
</dbReference>
<comment type="caution">
    <text evidence="4">The sequence shown here is derived from an EMBL/GenBank/DDBJ whole genome shotgun (WGS) entry which is preliminary data.</text>
</comment>
<feature type="compositionally biased region" description="Basic and acidic residues" evidence="3">
    <location>
        <begin position="9"/>
        <end position="23"/>
    </location>
</feature>
<dbReference type="Gene3D" id="2.30.22.10">
    <property type="entry name" value="Head domain of nucleotide exchange factor GrpE"/>
    <property type="match status" value="1"/>
</dbReference>
<dbReference type="InterPro" id="IPR000740">
    <property type="entry name" value="GrpE"/>
</dbReference>
<dbReference type="InterPro" id="IPR013805">
    <property type="entry name" value="GrpE_CC"/>
</dbReference>
<dbReference type="PROSITE" id="PS01071">
    <property type="entry name" value="GRPE"/>
    <property type="match status" value="1"/>
</dbReference>
<evidence type="ECO:0000256" key="1">
    <source>
        <dbReference type="ARBA" id="ARBA00009054"/>
    </source>
</evidence>
<dbReference type="GO" id="GO:0042803">
    <property type="term" value="F:protein homodimerization activity"/>
    <property type="evidence" value="ECO:0007669"/>
    <property type="project" value="InterPro"/>
</dbReference>
<dbReference type="CDD" id="cd00446">
    <property type="entry name" value="GrpE"/>
    <property type="match status" value="1"/>
</dbReference>
<comment type="similarity">
    <text evidence="1">Belongs to the GrpE family.</text>
</comment>
<evidence type="ECO:0000313" key="4">
    <source>
        <dbReference type="EMBL" id="MPL93102.1"/>
    </source>
</evidence>
<protein>
    <submittedName>
        <fullName evidence="4">Protein GrpE</fullName>
    </submittedName>
</protein>
<reference evidence="4" key="1">
    <citation type="submission" date="2019-08" db="EMBL/GenBank/DDBJ databases">
        <authorList>
            <person name="Kucharzyk K."/>
            <person name="Murdoch R.W."/>
            <person name="Higgins S."/>
            <person name="Loffler F."/>
        </authorList>
    </citation>
    <scope>NUCLEOTIDE SEQUENCE</scope>
</reference>
<dbReference type="Pfam" id="PF01025">
    <property type="entry name" value="GrpE"/>
    <property type="match status" value="1"/>
</dbReference>
<dbReference type="Gene3D" id="3.90.20.20">
    <property type="match status" value="1"/>
</dbReference>
<dbReference type="GO" id="GO:0006457">
    <property type="term" value="P:protein folding"/>
    <property type="evidence" value="ECO:0007669"/>
    <property type="project" value="InterPro"/>
</dbReference>
<keyword evidence="2" id="KW-0143">Chaperone</keyword>
<dbReference type="HAMAP" id="MF_01151">
    <property type="entry name" value="GrpE"/>
    <property type="match status" value="1"/>
</dbReference>
<evidence type="ECO:0000256" key="2">
    <source>
        <dbReference type="ARBA" id="ARBA00023186"/>
    </source>
</evidence>
<name>A0A644VRF7_9ZZZZ</name>
<dbReference type="SUPFAM" id="SSF58014">
    <property type="entry name" value="Coiled-coil domain of nucleotide exchange factor GrpE"/>
    <property type="match status" value="1"/>
</dbReference>
<gene>
    <name evidence="4" type="primary">grpE_15</name>
    <name evidence="4" type="ORF">SDC9_39227</name>
</gene>
<organism evidence="4">
    <name type="scientific">bioreactor metagenome</name>
    <dbReference type="NCBI Taxonomy" id="1076179"/>
    <lineage>
        <taxon>unclassified sequences</taxon>
        <taxon>metagenomes</taxon>
        <taxon>ecological metagenomes</taxon>
    </lineage>
</organism>
<dbReference type="SUPFAM" id="SSF51064">
    <property type="entry name" value="Head domain of nucleotide exchange factor GrpE"/>
    <property type="match status" value="1"/>
</dbReference>